<dbReference type="EMBL" id="CP162670">
    <property type="protein sequence ID" value="XDL26473.1"/>
    <property type="molecule type" value="Genomic_DNA"/>
</dbReference>
<gene>
    <name evidence="1" type="ORF">LF929_009890</name>
</gene>
<accession>A0AB39IV90</accession>
<sequence>MDYGKIAVSVVEKYKPGQDIRQCWECELVGVTDKEASIKKAAHYQHSWGFVKTDI</sequence>
<evidence type="ECO:0000313" key="1">
    <source>
        <dbReference type="EMBL" id="XDL26473.1"/>
    </source>
</evidence>
<organism evidence="1">
    <name type="scientific">Dickeya oryzae</name>
    <dbReference type="NCBI Taxonomy" id="1240404"/>
    <lineage>
        <taxon>Bacteria</taxon>
        <taxon>Pseudomonadati</taxon>
        <taxon>Pseudomonadota</taxon>
        <taxon>Gammaproteobacteria</taxon>
        <taxon>Enterobacterales</taxon>
        <taxon>Pectobacteriaceae</taxon>
        <taxon>Dickeya</taxon>
    </lineage>
</organism>
<protein>
    <submittedName>
        <fullName evidence="1">Uncharacterized protein</fullName>
    </submittedName>
</protein>
<dbReference type="AlphaFoldDB" id="A0AB39IV90"/>
<name>A0AB39IV90_9GAMM</name>
<proteinExistence type="predicted"/>
<reference evidence="1" key="1">
    <citation type="submission" date="2024-07" db="EMBL/GenBank/DDBJ databases">
        <authorList>
            <person name="Pedron J."/>
        </authorList>
    </citation>
    <scope>NUCLEOTIDE SEQUENCE</scope>
    <source>
        <strain evidence="1">A003-S1-M15</strain>
    </source>
</reference>
<dbReference type="GeneID" id="302581984"/>
<dbReference type="RefSeq" id="WP_193744464.1">
    <property type="nucleotide sequence ID" value="NZ_CM001972.1"/>
</dbReference>